<evidence type="ECO:0000256" key="19">
    <source>
        <dbReference type="ARBA" id="ARBA00051187"/>
    </source>
</evidence>
<comment type="catalytic activity">
    <reaction evidence="20">
        <text>1,2-dihexadecanoyl-sn-glycero-3-phosphocholine + H2O = 1,2-dihexadecanoyl-sn-glycerol + phosphocholine + H(+)</text>
        <dbReference type="Rhea" id="RHEA:45304"/>
        <dbReference type="ChEBI" id="CHEBI:15377"/>
        <dbReference type="ChEBI" id="CHEBI:15378"/>
        <dbReference type="ChEBI" id="CHEBI:72999"/>
        <dbReference type="ChEBI" id="CHEBI:82929"/>
        <dbReference type="ChEBI" id="CHEBI:295975"/>
    </reaction>
    <physiologicalReaction direction="left-to-right" evidence="20">
        <dbReference type="Rhea" id="RHEA:45305"/>
    </physiologicalReaction>
</comment>
<evidence type="ECO:0000256" key="15">
    <source>
        <dbReference type="ARBA" id="ARBA00023228"/>
    </source>
</evidence>
<comment type="catalytic activity">
    <reaction evidence="17">
        <text>a sphingomyelin + H2O = phosphocholine + an N-acylsphing-4-enine + H(+)</text>
        <dbReference type="Rhea" id="RHEA:19253"/>
        <dbReference type="ChEBI" id="CHEBI:15377"/>
        <dbReference type="ChEBI" id="CHEBI:15378"/>
        <dbReference type="ChEBI" id="CHEBI:17636"/>
        <dbReference type="ChEBI" id="CHEBI:52639"/>
        <dbReference type="ChEBI" id="CHEBI:295975"/>
        <dbReference type="EC" id="3.1.4.12"/>
    </reaction>
    <physiologicalReaction direction="left-to-right" evidence="17">
        <dbReference type="Rhea" id="RHEA:19254"/>
    </physiologicalReaction>
</comment>
<name>A0AAY4AAS2_9TELE</name>
<evidence type="ECO:0000256" key="3">
    <source>
        <dbReference type="ARBA" id="ARBA00004502"/>
    </source>
</evidence>
<feature type="disulfide bond" evidence="28">
    <location>
        <begin position="88"/>
        <end position="99"/>
    </location>
</feature>
<evidence type="ECO:0000256" key="16">
    <source>
        <dbReference type="ARBA" id="ARBA00023295"/>
    </source>
</evidence>
<evidence type="ECO:0000256" key="5">
    <source>
        <dbReference type="ARBA" id="ARBA00022525"/>
    </source>
</evidence>
<evidence type="ECO:0000256" key="2">
    <source>
        <dbReference type="ARBA" id="ARBA00004371"/>
    </source>
</evidence>
<evidence type="ECO:0000256" key="10">
    <source>
        <dbReference type="ARBA" id="ARBA00022801"/>
    </source>
</evidence>
<dbReference type="InterPro" id="IPR011001">
    <property type="entry name" value="Saposin-like"/>
</dbReference>
<dbReference type="PIRSF" id="PIRSF000948">
    <property type="entry name" value="Sphingomy_PDE"/>
    <property type="match status" value="1"/>
</dbReference>
<comment type="catalytic activity">
    <reaction evidence="18">
        <text>a 1,2-diacyl-sn-glycero-3-phosphocholine + H2O = phosphocholine + a 1,2-diacyl-sn-glycerol + H(+)</text>
        <dbReference type="Rhea" id="RHEA:10604"/>
        <dbReference type="ChEBI" id="CHEBI:15377"/>
        <dbReference type="ChEBI" id="CHEBI:15378"/>
        <dbReference type="ChEBI" id="CHEBI:17815"/>
        <dbReference type="ChEBI" id="CHEBI:57643"/>
        <dbReference type="ChEBI" id="CHEBI:295975"/>
        <dbReference type="EC" id="3.1.4.3"/>
    </reaction>
    <physiologicalReaction direction="left-to-right" evidence="18">
        <dbReference type="Rhea" id="RHEA:10605"/>
    </physiologicalReaction>
</comment>
<evidence type="ECO:0000256" key="28">
    <source>
        <dbReference type="PIRSR" id="PIRSR000948-2"/>
    </source>
</evidence>
<dbReference type="SUPFAM" id="SSF56300">
    <property type="entry name" value="Metallo-dependent phosphatases"/>
    <property type="match status" value="1"/>
</dbReference>
<gene>
    <name evidence="31" type="primary">SMPD1</name>
</gene>
<feature type="binding site" evidence="27">
    <location>
        <position position="246"/>
    </location>
    <ligand>
        <name>Zn(2+)</name>
        <dbReference type="ChEBI" id="CHEBI:29105"/>
        <label>2</label>
    </ligand>
</feature>
<evidence type="ECO:0000256" key="9">
    <source>
        <dbReference type="ARBA" id="ARBA00022729"/>
    </source>
</evidence>
<feature type="disulfide bond" evidence="28">
    <location>
        <begin position="562"/>
        <end position="566"/>
    </location>
</feature>
<keyword evidence="6" id="KW-0597">Phosphoprotein</keyword>
<keyword evidence="15" id="KW-0458">Lysosome</keyword>
<keyword evidence="13 28" id="KW-1015">Disulfide bond</keyword>
<dbReference type="GO" id="GO:0034480">
    <property type="term" value="F:phosphatidylcholine phospholipase C activity"/>
    <property type="evidence" value="ECO:0007669"/>
    <property type="project" value="UniProtKB-EC"/>
</dbReference>
<comment type="function">
    <text evidence="22">This form is generated following cleavage by CASP7 in the extracellular milieu in response to bacterial infection. It shows increased ability to convert sphingomyelin to ceramide and promotes plasma membrane repair. Plasma membrane repair by ceramide counteracts the action of gasdermin-D (GSDMD) perforin (PRF1) pores that are formed in response to bacterial infection.</text>
</comment>
<comment type="cofactor">
    <cofactor evidence="27">
        <name>Zn(2+)</name>
        <dbReference type="ChEBI" id="CHEBI:29105"/>
    </cofactor>
    <text evidence="27">Binds 2 Zn(2+) ions per subunit.</text>
</comment>
<dbReference type="Gene3D" id="3.60.21.10">
    <property type="match status" value="1"/>
</dbReference>
<evidence type="ECO:0000256" key="18">
    <source>
        <dbReference type="ARBA" id="ARBA00048421"/>
    </source>
</evidence>
<comment type="subcellular location">
    <subcellularLocation>
        <location evidence="3">Lipid droplet</location>
    </subcellularLocation>
    <subcellularLocation>
        <location evidence="2">Lysosome</location>
    </subcellularLocation>
    <subcellularLocation>
        <location evidence="1">Secreted</location>
        <location evidence="1">Extracellular space</location>
    </subcellularLocation>
</comment>
<keyword evidence="7" id="KW-0551">Lipid droplet</keyword>
<evidence type="ECO:0000256" key="20">
    <source>
        <dbReference type="ARBA" id="ARBA00052601"/>
    </source>
</evidence>
<dbReference type="GO" id="GO:0016798">
    <property type="term" value="F:hydrolase activity, acting on glycosyl bonds"/>
    <property type="evidence" value="ECO:0007669"/>
    <property type="project" value="UniProtKB-KW"/>
</dbReference>
<comment type="function">
    <text evidence="21">Converts sphingomyelin to ceramide. Exists as two enzymatic forms that arise from alternative trafficking of a single protein precursor, one that is targeted to the endolysosomal compartment, whereas the other is released extracellularly. However, in response to various forms of stress, lysosomal exocytosis may represent a major source of the secretory form.</text>
</comment>
<protein>
    <recommendedName>
        <fullName evidence="25 26">Sphingomyelin phosphodiesterase</fullName>
        <ecNumber evidence="26">3.1.4.12</ecNumber>
    </recommendedName>
</protein>
<accession>A0AAY4AAS2</accession>
<feature type="binding site" evidence="27">
    <location>
        <position position="428"/>
    </location>
    <ligand>
        <name>Zn(2+)</name>
        <dbReference type="ChEBI" id="CHEBI:29105"/>
        <label>1</label>
    </ligand>
</feature>
<evidence type="ECO:0000256" key="27">
    <source>
        <dbReference type="PIRSR" id="PIRSR000948-1"/>
    </source>
</evidence>
<dbReference type="PANTHER" id="PTHR10340:SF34">
    <property type="entry name" value="SPHINGOMYELIN PHOSPHODIESTERASE"/>
    <property type="match status" value="1"/>
</dbReference>
<reference evidence="31 32" key="1">
    <citation type="submission" date="2020-06" db="EMBL/GenBank/DDBJ databases">
        <authorList>
            <consortium name="Wellcome Sanger Institute Data Sharing"/>
        </authorList>
    </citation>
    <scope>NUCLEOTIDE SEQUENCE [LARGE SCALE GENOMIC DNA]</scope>
</reference>
<dbReference type="Pfam" id="PF00149">
    <property type="entry name" value="Metallophos"/>
    <property type="match status" value="1"/>
</dbReference>
<keyword evidence="32" id="KW-1185">Reference proteome</keyword>
<dbReference type="PROSITE" id="PS50015">
    <property type="entry name" value="SAP_B"/>
    <property type="match status" value="1"/>
</dbReference>
<comment type="subunit">
    <text evidence="24">Monomer. Interacts with SORT1; the interaction is required for SMPD1 targeting to lysosomes.</text>
</comment>
<dbReference type="GO" id="GO:0046513">
    <property type="term" value="P:ceramide biosynthetic process"/>
    <property type="evidence" value="ECO:0007669"/>
    <property type="project" value="UniProtKB-ARBA"/>
</dbReference>
<feature type="domain" description="Saposin B-type" evidence="30">
    <location>
        <begin position="53"/>
        <end position="137"/>
    </location>
</feature>
<reference evidence="31" key="3">
    <citation type="submission" date="2025-09" db="UniProtKB">
        <authorList>
            <consortium name="Ensembl"/>
        </authorList>
    </citation>
    <scope>IDENTIFICATION</scope>
</reference>
<evidence type="ECO:0000256" key="25">
    <source>
        <dbReference type="ARBA" id="ARBA00069549"/>
    </source>
</evidence>
<evidence type="ECO:0000313" key="32">
    <source>
        <dbReference type="Proteomes" id="UP000694580"/>
    </source>
</evidence>
<feature type="binding site" evidence="27">
    <location>
        <position position="176"/>
    </location>
    <ligand>
        <name>Zn(2+)</name>
        <dbReference type="ChEBI" id="CHEBI:29105"/>
        <label>1</label>
    </ligand>
</feature>
<dbReference type="GO" id="GO:0005764">
    <property type="term" value="C:lysosome"/>
    <property type="evidence" value="ECO:0007669"/>
    <property type="project" value="UniProtKB-SubCell"/>
</dbReference>
<dbReference type="GeneID" id="114792868"/>
<evidence type="ECO:0000256" key="29">
    <source>
        <dbReference type="SAM" id="SignalP"/>
    </source>
</evidence>
<feature type="disulfide bond" evidence="28">
    <location>
        <begin position="57"/>
        <end position="133"/>
    </location>
</feature>
<sequence>MNPFSSCRLAAFCLGFLLAVPPFGRSFPFHGGQSEGLKFVDPLQALRVEFSWRNASCALCKTLFTLVDIALLSQTNTERVAHTVGQACIHLRLAEEHVCREITELFRDDFILALQESVLWPSEACAVLVGSSCGHFDIYAPWNVTLPQVPKPPVVPPSPPKPGSPVSRVLFLTDVHWDSEYAEGSAVDCKDPLCCRNSSGIPSWKHRGAGYWGSYGKCDLPLRTVENLLEHVAKDGPWDWVYWTGDIPAHNVWSQTRSQQLNELTTISRLIHKYLGPEVKVYPAVGNHESTPVNSFPPPFIHGNHSSQWLYNTMAEEWSAWLPEEALETIRHGGFYTAQVQPGLRVASLNMNFCAKENYWLLVNSTDPAGQLLWLVNVLQEAENKGEKVHIIGHIPPGLCLNSWSWNYYHIFNRYEGTVAGQFFGHTHVDEFQMFYDEETLSRPLGVAFIAPSLTTYINLNPGFRIYYVDGRYPESSHLVLDYETFILNLTEANYHVAPPTTDSVHDPNPKWTLLYRATTAYGMPTLFPADWDHLTQTFLKDDHYFQKFWYLMHKGHISAPCKDTCKTGILCFLHSARADELKRCNLQSGLSLKVARSIKKPMC</sequence>
<dbReference type="InterPro" id="IPR004843">
    <property type="entry name" value="Calcineurin-like_PHP"/>
</dbReference>
<comment type="catalytic activity">
    <reaction evidence="19">
        <text>N-(octadecanoyl)-sphing-4-enine-1-phosphocholine + H2O = N-octadecanoylsphing-4-enine + phosphocholine + H(+)</text>
        <dbReference type="Rhea" id="RHEA:54284"/>
        <dbReference type="ChEBI" id="CHEBI:15377"/>
        <dbReference type="ChEBI" id="CHEBI:15378"/>
        <dbReference type="ChEBI" id="CHEBI:72961"/>
        <dbReference type="ChEBI" id="CHEBI:83358"/>
        <dbReference type="ChEBI" id="CHEBI:295975"/>
    </reaction>
    <physiologicalReaction direction="left-to-right" evidence="19">
        <dbReference type="Rhea" id="RHEA:54285"/>
    </physiologicalReaction>
</comment>
<dbReference type="InterPro" id="IPR011160">
    <property type="entry name" value="Sphingomy_PDE"/>
</dbReference>
<feature type="disulfide bond" evidence="28">
    <location>
        <begin position="354"/>
        <end position="400"/>
    </location>
</feature>
<keyword evidence="16 26" id="KW-0326">Glycosidase</keyword>
<dbReference type="InterPro" id="IPR045473">
    <property type="entry name" value="ASM_C"/>
</dbReference>
<dbReference type="SMART" id="SM00741">
    <property type="entry name" value="SapB"/>
    <property type="match status" value="1"/>
</dbReference>
<dbReference type="GeneTree" id="ENSGT00950000183182"/>
<feature type="binding site" evidence="27">
    <location>
        <position position="287"/>
    </location>
    <ligand>
        <name>Zn(2+)</name>
        <dbReference type="ChEBI" id="CHEBI:29105"/>
        <label>2</label>
    </ligand>
</feature>
<reference evidence="31" key="2">
    <citation type="submission" date="2025-08" db="UniProtKB">
        <authorList>
            <consortium name="Ensembl"/>
        </authorList>
    </citation>
    <scope>IDENTIFICATION</scope>
</reference>
<evidence type="ECO:0000256" key="7">
    <source>
        <dbReference type="ARBA" id="ARBA00022677"/>
    </source>
</evidence>
<comment type="function">
    <text evidence="23">In the lysosomes, converts sphingomyelin to ceramide. Plays an important role in the export of cholesterol from the intraendolysosomal membranes. Also has phospholipase C activities toward 1,2-diacylglycerolphosphocholine and 1,2-diacylglycerolphosphoglycerol. Modulates stress-induced apoptosis through the production of ceramide.</text>
</comment>
<dbReference type="Proteomes" id="UP000694580">
    <property type="component" value="Chromosome 6"/>
</dbReference>
<feature type="disulfide bond" evidence="28">
    <location>
        <begin position="60"/>
        <end position="125"/>
    </location>
</feature>
<dbReference type="GO" id="GO:0006685">
    <property type="term" value="P:sphingomyelin catabolic process"/>
    <property type="evidence" value="ECO:0007669"/>
    <property type="project" value="UniProtKB-UniRule"/>
</dbReference>
<dbReference type="CDD" id="cd00842">
    <property type="entry name" value="MPP_ASMase"/>
    <property type="match status" value="1"/>
</dbReference>
<feature type="disulfide bond" evidence="28">
    <location>
        <begin position="195"/>
        <end position="218"/>
    </location>
</feature>
<dbReference type="AlphaFoldDB" id="A0AAY4AAS2"/>
<dbReference type="InterPro" id="IPR041805">
    <property type="entry name" value="ASMase/PPN1_MPP"/>
</dbReference>
<evidence type="ECO:0000256" key="4">
    <source>
        <dbReference type="ARBA" id="ARBA00008234"/>
    </source>
</evidence>
<dbReference type="GO" id="GO:0005615">
    <property type="term" value="C:extracellular space"/>
    <property type="evidence" value="ECO:0007669"/>
    <property type="project" value="TreeGrafter"/>
</dbReference>
<feature type="binding site" evidence="27">
    <location>
        <position position="394"/>
    </location>
    <ligand>
        <name>Zn(2+)</name>
        <dbReference type="ChEBI" id="CHEBI:29105"/>
        <label>2</label>
    </ligand>
</feature>
<feature type="signal peptide" evidence="29">
    <location>
        <begin position="1"/>
        <end position="26"/>
    </location>
</feature>
<evidence type="ECO:0000256" key="11">
    <source>
        <dbReference type="ARBA" id="ARBA00022833"/>
    </source>
</evidence>
<evidence type="ECO:0000256" key="22">
    <source>
        <dbReference type="ARBA" id="ARBA00057858"/>
    </source>
</evidence>
<organism evidence="31 32">
    <name type="scientific">Denticeps clupeoides</name>
    <name type="common">denticle herring</name>
    <dbReference type="NCBI Taxonomy" id="299321"/>
    <lineage>
        <taxon>Eukaryota</taxon>
        <taxon>Metazoa</taxon>
        <taxon>Chordata</taxon>
        <taxon>Craniata</taxon>
        <taxon>Vertebrata</taxon>
        <taxon>Euteleostomi</taxon>
        <taxon>Actinopterygii</taxon>
        <taxon>Neopterygii</taxon>
        <taxon>Teleostei</taxon>
        <taxon>Clupei</taxon>
        <taxon>Clupeiformes</taxon>
        <taxon>Denticipitoidei</taxon>
        <taxon>Denticipitidae</taxon>
        <taxon>Denticeps</taxon>
    </lineage>
</organism>
<keyword evidence="9 29" id="KW-0732">Signal</keyword>
<feature type="chain" id="PRO_5044237455" description="Sphingomyelin phosphodiesterase" evidence="29">
    <location>
        <begin position="27"/>
        <end position="604"/>
    </location>
</feature>
<dbReference type="GO" id="GO:0016020">
    <property type="term" value="C:membrane"/>
    <property type="evidence" value="ECO:0007669"/>
    <property type="project" value="GOC"/>
</dbReference>
<dbReference type="GO" id="GO:0061750">
    <property type="term" value="F:acid sphingomyelin phosphodiesterase activity"/>
    <property type="evidence" value="ECO:0007669"/>
    <property type="project" value="TreeGrafter"/>
</dbReference>
<dbReference type="GO" id="GO:0046872">
    <property type="term" value="F:metal ion binding"/>
    <property type="evidence" value="ECO:0007669"/>
    <property type="project" value="UniProtKB-KW"/>
</dbReference>
<feature type="disulfide bond" evidence="28">
    <location>
        <begin position="189"/>
        <end position="194"/>
    </location>
</feature>
<dbReference type="SUPFAM" id="SSF47862">
    <property type="entry name" value="Saposin"/>
    <property type="match status" value="1"/>
</dbReference>
<dbReference type="Pfam" id="PF19272">
    <property type="entry name" value="ASMase_C"/>
    <property type="match status" value="1"/>
</dbReference>
<keyword evidence="14" id="KW-0325">Glycoprotein</keyword>
<evidence type="ECO:0000256" key="17">
    <source>
        <dbReference type="ARBA" id="ARBA00047268"/>
    </source>
</evidence>
<evidence type="ECO:0000256" key="6">
    <source>
        <dbReference type="ARBA" id="ARBA00022553"/>
    </source>
</evidence>
<feature type="binding site" evidence="27">
    <location>
        <position position="246"/>
    </location>
    <ligand>
        <name>Zn(2+)</name>
        <dbReference type="ChEBI" id="CHEBI:29105"/>
        <label>1</label>
    </ligand>
</feature>
<dbReference type="InterPro" id="IPR029052">
    <property type="entry name" value="Metallo-depent_PP-like"/>
</dbReference>
<evidence type="ECO:0000256" key="26">
    <source>
        <dbReference type="PIRNR" id="PIRNR000948"/>
    </source>
</evidence>
<evidence type="ECO:0000256" key="12">
    <source>
        <dbReference type="ARBA" id="ARBA00023098"/>
    </source>
</evidence>
<proteinExistence type="inferred from homology"/>
<keyword evidence="12" id="KW-0443">Lipid metabolism</keyword>
<dbReference type="FunFam" id="3.60.21.10:FF:000045">
    <property type="entry name" value="Sphingomyelin phosphodiesterase"/>
    <property type="match status" value="1"/>
</dbReference>
<evidence type="ECO:0000256" key="13">
    <source>
        <dbReference type="ARBA" id="ARBA00023157"/>
    </source>
</evidence>
<keyword evidence="11 27" id="KW-0862">Zinc</keyword>
<feature type="binding site" evidence="27">
    <location>
        <position position="426"/>
    </location>
    <ligand>
        <name>Zn(2+)</name>
        <dbReference type="ChEBI" id="CHEBI:29105"/>
        <label>2</label>
    </ligand>
</feature>
<dbReference type="GO" id="GO:0005811">
    <property type="term" value="C:lipid droplet"/>
    <property type="evidence" value="ECO:0007669"/>
    <property type="project" value="UniProtKB-SubCell"/>
</dbReference>
<evidence type="ECO:0000256" key="23">
    <source>
        <dbReference type="ARBA" id="ARBA00058748"/>
    </source>
</evidence>
<evidence type="ECO:0000256" key="21">
    <source>
        <dbReference type="ARBA" id="ARBA00053461"/>
    </source>
</evidence>
<evidence type="ECO:0000313" key="31">
    <source>
        <dbReference type="Ensembl" id="ENSDCDP00010006047.1"/>
    </source>
</evidence>
<evidence type="ECO:0000256" key="1">
    <source>
        <dbReference type="ARBA" id="ARBA00004239"/>
    </source>
</evidence>
<keyword evidence="10 26" id="KW-0378">Hydrolase</keyword>
<evidence type="ECO:0000259" key="30">
    <source>
        <dbReference type="PROSITE" id="PS50015"/>
    </source>
</evidence>
<dbReference type="RefSeq" id="XP_028840193.1">
    <property type="nucleotide sequence ID" value="XM_028984360.1"/>
</dbReference>
<dbReference type="InterPro" id="IPR008139">
    <property type="entry name" value="SaposinB_dom"/>
</dbReference>
<evidence type="ECO:0000256" key="8">
    <source>
        <dbReference type="ARBA" id="ARBA00022723"/>
    </source>
</evidence>
<evidence type="ECO:0000256" key="24">
    <source>
        <dbReference type="ARBA" id="ARBA00062722"/>
    </source>
</evidence>
<evidence type="ECO:0000256" key="14">
    <source>
        <dbReference type="ARBA" id="ARBA00023180"/>
    </source>
</evidence>
<keyword evidence="5" id="KW-0964">Secreted</keyword>
<dbReference type="Ensembl" id="ENSDCDT00010006258.1">
    <property type="protein sequence ID" value="ENSDCDP00010006047.1"/>
    <property type="gene ID" value="ENSDCDG00010002637.1"/>
</dbReference>
<dbReference type="EC" id="3.1.4.12" evidence="26"/>
<comment type="similarity">
    <text evidence="4 26">Belongs to the acid sphingomyelinase family.</text>
</comment>
<feature type="binding site" evidence="27">
    <location>
        <position position="174"/>
    </location>
    <ligand>
        <name>Zn(2+)</name>
        <dbReference type="ChEBI" id="CHEBI:29105"/>
        <label>1</label>
    </ligand>
</feature>
<dbReference type="PANTHER" id="PTHR10340">
    <property type="entry name" value="SPHINGOMYELIN PHOSPHODIESTERASE"/>
    <property type="match status" value="1"/>
</dbReference>
<keyword evidence="8 27" id="KW-0479">Metal-binding</keyword>